<dbReference type="RefSeq" id="XP_002288955.1">
    <property type="nucleotide sequence ID" value="XM_002288919.1"/>
</dbReference>
<keyword evidence="9" id="KW-1185">Reference proteome</keyword>
<proteinExistence type="inferred from homology"/>
<evidence type="ECO:0000313" key="8">
    <source>
        <dbReference type="EMBL" id="EED94391.1"/>
    </source>
</evidence>
<dbReference type="STRING" id="35128.B8BYK5"/>
<dbReference type="PANTHER" id="PTHR15561">
    <property type="entry name" value="CALCITONIN GENE-RELATED PEPTIDE-RECEPTOR COMPONENT PROTEIN"/>
    <property type="match status" value="1"/>
</dbReference>
<reference evidence="8 9" key="1">
    <citation type="journal article" date="2004" name="Science">
        <title>The genome of the diatom Thalassiosira pseudonana: ecology, evolution, and metabolism.</title>
        <authorList>
            <person name="Armbrust E.V."/>
            <person name="Berges J.A."/>
            <person name="Bowler C."/>
            <person name="Green B.R."/>
            <person name="Martinez D."/>
            <person name="Putnam N.H."/>
            <person name="Zhou S."/>
            <person name="Allen A.E."/>
            <person name="Apt K.E."/>
            <person name="Bechner M."/>
            <person name="Brzezinski M.A."/>
            <person name="Chaal B.K."/>
            <person name="Chiovitti A."/>
            <person name="Davis A.K."/>
            <person name="Demarest M.S."/>
            <person name="Detter J.C."/>
            <person name="Glavina T."/>
            <person name="Goodstein D."/>
            <person name="Hadi M.Z."/>
            <person name="Hellsten U."/>
            <person name="Hildebrand M."/>
            <person name="Jenkins B.D."/>
            <person name="Jurka J."/>
            <person name="Kapitonov V.V."/>
            <person name="Kroger N."/>
            <person name="Lau W.W."/>
            <person name="Lane T.W."/>
            <person name="Larimer F.W."/>
            <person name="Lippmeier J.C."/>
            <person name="Lucas S."/>
            <person name="Medina M."/>
            <person name="Montsant A."/>
            <person name="Obornik M."/>
            <person name="Parker M.S."/>
            <person name="Palenik B."/>
            <person name="Pazour G.J."/>
            <person name="Richardson P.M."/>
            <person name="Rynearson T.A."/>
            <person name="Saito M.A."/>
            <person name="Schwartz D.C."/>
            <person name="Thamatrakoln K."/>
            <person name="Valentin K."/>
            <person name="Vardi A."/>
            <person name="Wilkerson F.P."/>
            <person name="Rokhsar D.S."/>
        </authorList>
    </citation>
    <scope>NUCLEOTIDE SEQUENCE [LARGE SCALE GENOMIC DNA]</scope>
    <source>
        <strain evidence="8 9">CCMP1335</strain>
    </source>
</reference>
<dbReference type="eggNOG" id="ENOG502SH0H">
    <property type="taxonomic scope" value="Eukaryota"/>
</dbReference>
<dbReference type="GO" id="GO:0006384">
    <property type="term" value="P:transcription initiation at RNA polymerase III promoter"/>
    <property type="evidence" value="ECO:0000318"/>
    <property type="project" value="GO_Central"/>
</dbReference>
<dbReference type="InterPro" id="IPR038846">
    <property type="entry name" value="RPC9"/>
</dbReference>
<comment type="subcellular location">
    <subcellularLocation>
        <location evidence="1">Nucleus</location>
    </subcellularLocation>
</comment>
<dbReference type="EMBL" id="CM000640">
    <property type="protein sequence ID" value="EED94391.1"/>
    <property type="molecule type" value="Genomic_DNA"/>
</dbReference>
<comment type="similarity">
    <text evidence="2">Belongs to the eukaryotic RPC9 RNA polymerase subunit family.</text>
</comment>
<sequence length="196" mass="21382">MEVLKSGDAPALVSNLEVMSLLQERMDARQSAETTANNGSDGNTNTNKKGGPFKNRDWIEQAVFDYLKSSPCGSGVKLEEMPSLVERLRRDPSRNTSGTDIQQGYGLTSAETLQVLNHLPTSLVELHVLIEDLENRPGLSYEGVEGSGEEKQTKFLEMISQFVGKEVDGTAVDGEGEEDAENAEMGVKDEPDAMEE</sequence>
<keyword evidence="5" id="KW-0804">Transcription</keyword>
<dbReference type="GO" id="GO:0005666">
    <property type="term" value="C:RNA polymerase III complex"/>
    <property type="evidence" value="ECO:0000318"/>
    <property type="project" value="GO_Central"/>
</dbReference>
<evidence type="ECO:0000256" key="4">
    <source>
        <dbReference type="ARBA" id="ARBA00022478"/>
    </source>
</evidence>
<accession>B8BYK5</accession>
<dbReference type="SUPFAM" id="SSF47819">
    <property type="entry name" value="HRDC-like"/>
    <property type="match status" value="1"/>
</dbReference>
<evidence type="ECO:0000256" key="7">
    <source>
        <dbReference type="SAM" id="MobiDB-lite"/>
    </source>
</evidence>
<feature type="compositionally biased region" description="Polar residues" evidence="7">
    <location>
        <begin position="31"/>
        <end position="48"/>
    </location>
</feature>
<dbReference type="Proteomes" id="UP000001449">
    <property type="component" value="Chromosome 3"/>
</dbReference>
<evidence type="ECO:0000256" key="2">
    <source>
        <dbReference type="ARBA" id="ARBA00006898"/>
    </source>
</evidence>
<name>B8BYK5_THAPS</name>
<evidence type="ECO:0000256" key="6">
    <source>
        <dbReference type="ARBA" id="ARBA00023242"/>
    </source>
</evidence>
<keyword evidence="4" id="KW-0240">DNA-directed RNA polymerase</keyword>
<dbReference type="InterPro" id="IPR005574">
    <property type="entry name" value="Rpb4/RPC9"/>
</dbReference>
<dbReference type="PaxDb" id="35128-Thaps3718"/>
<evidence type="ECO:0000256" key="1">
    <source>
        <dbReference type="ARBA" id="ARBA00004123"/>
    </source>
</evidence>
<dbReference type="InterPro" id="IPR038324">
    <property type="entry name" value="Rpb4/RPC9_sf"/>
</dbReference>
<feature type="region of interest" description="Disordered" evidence="7">
    <location>
        <begin position="26"/>
        <end position="54"/>
    </location>
</feature>
<reference evidence="8 9" key="2">
    <citation type="journal article" date="2008" name="Nature">
        <title>The Phaeodactylum genome reveals the evolutionary history of diatom genomes.</title>
        <authorList>
            <person name="Bowler C."/>
            <person name="Allen A.E."/>
            <person name="Badger J.H."/>
            <person name="Grimwood J."/>
            <person name="Jabbari K."/>
            <person name="Kuo A."/>
            <person name="Maheswari U."/>
            <person name="Martens C."/>
            <person name="Maumus F."/>
            <person name="Otillar R.P."/>
            <person name="Rayko E."/>
            <person name="Salamov A."/>
            <person name="Vandepoele K."/>
            <person name="Beszteri B."/>
            <person name="Gruber A."/>
            <person name="Heijde M."/>
            <person name="Katinka M."/>
            <person name="Mock T."/>
            <person name="Valentin K."/>
            <person name="Verret F."/>
            <person name="Berges J.A."/>
            <person name="Brownlee C."/>
            <person name="Cadoret J.P."/>
            <person name="Chiovitti A."/>
            <person name="Choi C.J."/>
            <person name="Coesel S."/>
            <person name="De Martino A."/>
            <person name="Detter J.C."/>
            <person name="Durkin C."/>
            <person name="Falciatore A."/>
            <person name="Fournet J."/>
            <person name="Haruta M."/>
            <person name="Huysman M.J."/>
            <person name="Jenkins B.D."/>
            <person name="Jiroutova K."/>
            <person name="Jorgensen R.E."/>
            <person name="Joubert Y."/>
            <person name="Kaplan A."/>
            <person name="Kroger N."/>
            <person name="Kroth P.G."/>
            <person name="La Roche J."/>
            <person name="Lindquist E."/>
            <person name="Lommer M."/>
            <person name="Martin-Jezequel V."/>
            <person name="Lopez P.J."/>
            <person name="Lucas S."/>
            <person name="Mangogna M."/>
            <person name="McGinnis K."/>
            <person name="Medlin L.K."/>
            <person name="Montsant A."/>
            <person name="Oudot-Le Secq M.P."/>
            <person name="Napoli C."/>
            <person name="Obornik M."/>
            <person name="Parker M.S."/>
            <person name="Petit J.L."/>
            <person name="Porcel B.M."/>
            <person name="Poulsen N."/>
            <person name="Robison M."/>
            <person name="Rychlewski L."/>
            <person name="Rynearson T.A."/>
            <person name="Schmutz J."/>
            <person name="Shapiro H."/>
            <person name="Siaut M."/>
            <person name="Stanley M."/>
            <person name="Sussman M.R."/>
            <person name="Taylor A.R."/>
            <person name="Vardi A."/>
            <person name="von Dassow P."/>
            <person name="Vyverman W."/>
            <person name="Willis A."/>
            <person name="Wyrwicz L.S."/>
            <person name="Rokhsar D.S."/>
            <person name="Weissenbach J."/>
            <person name="Armbrust E.V."/>
            <person name="Green B.R."/>
            <person name="Van de Peer Y."/>
            <person name="Grigoriev I.V."/>
        </authorList>
    </citation>
    <scope>NUCLEOTIDE SEQUENCE [LARGE SCALE GENOMIC DNA]</scope>
    <source>
        <strain evidence="8 9">CCMP1335</strain>
    </source>
</reference>
<feature type="region of interest" description="Disordered" evidence="7">
    <location>
        <begin position="166"/>
        <end position="196"/>
    </location>
</feature>
<dbReference type="AlphaFoldDB" id="B8BYK5"/>
<dbReference type="Gene3D" id="1.20.1250.40">
    <property type="match status" value="1"/>
</dbReference>
<dbReference type="GeneID" id="7451324"/>
<keyword evidence="6" id="KW-0539">Nucleus</keyword>
<dbReference type="InParanoid" id="B8BYK5"/>
<dbReference type="HOGENOM" id="CLU_1392716_0_0_1"/>
<gene>
    <name evidence="8" type="ORF">THAPSDRAFT_3718</name>
</gene>
<evidence type="ECO:0000256" key="3">
    <source>
        <dbReference type="ARBA" id="ARBA00016672"/>
    </source>
</evidence>
<feature type="compositionally biased region" description="Basic and acidic residues" evidence="7">
    <location>
        <begin position="186"/>
        <end position="196"/>
    </location>
</feature>
<evidence type="ECO:0000313" key="9">
    <source>
        <dbReference type="Proteomes" id="UP000001449"/>
    </source>
</evidence>
<dbReference type="PANTHER" id="PTHR15561:SF0">
    <property type="entry name" value="DNA-DIRECTED RNA POLYMERASE III SUBUNIT RPC9"/>
    <property type="match status" value="1"/>
</dbReference>
<protein>
    <recommendedName>
        <fullName evidence="3">DNA-directed RNA polymerase III subunit RPC9</fullName>
    </recommendedName>
</protein>
<evidence type="ECO:0000256" key="5">
    <source>
        <dbReference type="ARBA" id="ARBA00023163"/>
    </source>
</evidence>
<organism evidence="8 9">
    <name type="scientific">Thalassiosira pseudonana</name>
    <name type="common">Marine diatom</name>
    <name type="synonym">Cyclotella nana</name>
    <dbReference type="NCBI Taxonomy" id="35128"/>
    <lineage>
        <taxon>Eukaryota</taxon>
        <taxon>Sar</taxon>
        <taxon>Stramenopiles</taxon>
        <taxon>Ochrophyta</taxon>
        <taxon>Bacillariophyta</taxon>
        <taxon>Coscinodiscophyceae</taxon>
        <taxon>Thalassiosirophycidae</taxon>
        <taxon>Thalassiosirales</taxon>
        <taxon>Thalassiosiraceae</taxon>
        <taxon>Thalassiosira</taxon>
    </lineage>
</organism>
<dbReference type="InterPro" id="IPR010997">
    <property type="entry name" value="HRDC-like_sf"/>
</dbReference>
<dbReference type="Pfam" id="PF03874">
    <property type="entry name" value="RNA_pol_Rpb4"/>
    <property type="match status" value="1"/>
</dbReference>
<dbReference type="OMA" id="MAENDMD"/>
<dbReference type="KEGG" id="tps:THAPSDRAFT_3718"/>
<dbReference type="GO" id="GO:0000166">
    <property type="term" value="F:nucleotide binding"/>
    <property type="evidence" value="ECO:0007669"/>
    <property type="project" value="InterPro"/>
</dbReference>